<keyword evidence="8" id="KW-1185">Reference proteome</keyword>
<sequence length="271" mass="29827">MTSPSTPAAGDTRLWEAYAIQFARRQKSSREEHFYRGHDVAREPYPIAYYLWLLKSGDDAIVVDAGFTEETARKRGNRDWIATPTDTLRALGVHPERVGDLVLTHLHYDHTGYTGAFPAARVHVQDTELAYWSGPYGRRGENPHLVEADDQALVAALADRGRVEVHRGDAEIRPGVAVHLTGGHTQGLQVVAAATAAGTLVLTSDASHFYDNIRADRPYSIVDCLRDMYDGFDWINAAASSEDLVVPGHDPLVMERFPAVEGLEGIAVRLA</sequence>
<dbReference type="Pfam" id="PF00753">
    <property type="entry name" value="Lactamase_B"/>
    <property type="match status" value="1"/>
</dbReference>
<reference evidence="7 8" key="1">
    <citation type="submission" date="2016-06" db="EMBL/GenBank/DDBJ databases">
        <authorList>
            <person name="Olsen C.W."/>
            <person name="Carey S."/>
            <person name="Hinshaw L."/>
            <person name="Karasin A.I."/>
        </authorList>
    </citation>
    <scope>NUCLEOTIDE SEQUENCE [LARGE SCALE GENOMIC DNA]</scope>
    <source>
        <strain evidence="7 8">LZ-22</strain>
    </source>
</reference>
<gene>
    <name evidence="7" type="ORF">GA0111570_11213</name>
</gene>
<dbReference type="EMBL" id="FMYF01000012">
    <property type="protein sequence ID" value="SDB96319.1"/>
    <property type="molecule type" value="Genomic_DNA"/>
</dbReference>
<comment type="cofactor">
    <cofactor evidence="1">
        <name>Zn(2+)</name>
        <dbReference type="ChEBI" id="CHEBI:29105"/>
    </cofactor>
</comment>
<dbReference type="STRING" id="1577474.GA0111570_11213"/>
<evidence type="ECO:0000313" key="7">
    <source>
        <dbReference type="EMBL" id="SDB96319.1"/>
    </source>
</evidence>
<evidence type="ECO:0000256" key="5">
    <source>
        <dbReference type="ARBA" id="ARBA00022833"/>
    </source>
</evidence>
<dbReference type="PANTHER" id="PTHR42978:SF7">
    <property type="entry name" value="METALLO-HYDROLASE RV2300C-RELATED"/>
    <property type="match status" value="1"/>
</dbReference>
<evidence type="ECO:0000256" key="1">
    <source>
        <dbReference type="ARBA" id="ARBA00001947"/>
    </source>
</evidence>
<dbReference type="AlphaFoldDB" id="A0A1G6HPV9"/>
<keyword evidence="3" id="KW-0479">Metal-binding</keyword>
<evidence type="ECO:0000259" key="6">
    <source>
        <dbReference type="SMART" id="SM00849"/>
    </source>
</evidence>
<accession>A0A1G6HPV9</accession>
<dbReference type="GO" id="GO:0016787">
    <property type="term" value="F:hydrolase activity"/>
    <property type="evidence" value="ECO:0007669"/>
    <property type="project" value="UniProtKB-KW"/>
</dbReference>
<dbReference type="Proteomes" id="UP000199086">
    <property type="component" value="Unassembled WGS sequence"/>
</dbReference>
<evidence type="ECO:0000256" key="3">
    <source>
        <dbReference type="ARBA" id="ARBA00022723"/>
    </source>
</evidence>
<dbReference type="InterPro" id="IPR001279">
    <property type="entry name" value="Metallo-B-lactamas"/>
</dbReference>
<evidence type="ECO:0000313" key="8">
    <source>
        <dbReference type="Proteomes" id="UP000199086"/>
    </source>
</evidence>
<dbReference type="InterPro" id="IPR036866">
    <property type="entry name" value="RibonucZ/Hydroxyglut_hydro"/>
</dbReference>
<keyword evidence="5" id="KW-0862">Zinc</keyword>
<dbReference type="RefSeq" id="WP_092612932.1">
    <property type="nucleotide sequence ID" value="NZ_FMYF01000012.1"/>
</dbReference>
<dbReference type="Gene3D" id="3.60.15.10">
    <property type="entry name" value="Ribonuclease Z/Hydroxyacylglutathione hydrolase-like"/>
    <property type="match status" value="1"/>
</dbReference>
<keyword evidence="4" id="KW-0378">Hydrolase</keyword>
<dbReference type="PANTHER" id="PTHR42978">
    <property type="entry name" value="QUORUM-QUENCHING LACTONASE YTNP-RELATED-RELATED"/>
    <property type="match status" value="1"/>
</dbReference>
<dbReference type="SUPFAM" id="SSF56281">
    <property type="entry name" value="Metallo-hydrolase/oxidoreductase"/>
    <property type="match status" value="1"/>
</dbReference>
<name>A0A1G6HPV9_9ACTN</name>
<comment type="similarity">
    <text evidence="2">Belongs to the metallo-beta-lactamase superfamily.</text>
</comment>
<dbReference type="OrthoDB" id="3196337at2"/>
<proteinExistence type="inferred from homology"/>
<organism evidence="7 8">
    <name type="scientific">Raineyella antarctica</name>
    <dbReference type="NCBI Taxonomy" id="1577474"/>
    <lineage>
        <taxon>Bacteria</taxon>
        <taxon>Bacillati</taxon>
        <taxon>Actinomycetota</taxon>
        <taxon>Actinomycetes</taxon>
        <taxon>Propionibacteriales</taxon>
        <taxon>Propionibacteriaceae</taxon>
        <taxon>Raineyella</taxon>
    </lineage>
</organism>
<dbReference type="CDD" id="cd07729">
    <property type="entry name" value="AHL_lactonase_MBL-fold"/>
    <property type="match status" value="1"/>
</dbReference>
<evidence type="ECO:0000256" key="2">
    <source>
        <dbReference type="ARBA" id="ARBA00007749"/>
    </source>
</evidence>
<dbReference type="GO" id="GO:0046872">
    <property type="term" value="F:metal ion binding"/>
    <property type="evidence" value="ECO:0007669"/>
    <property type="project" value="UniProtKB-KW"/>
</dbReference>
<feature type="domain" description="Metallo-beta-lactamase" evidence="6">
    <location>
        <begin position="48"/>
        <end position="249"/>
    </location>
</feature>
<dbReference type="InterPro" id="IPR051013">
    <property type="entry name" value="MBL_superfamily_lactonases"/>
</dbReference>
<evidence type="ECO:0000256" key="4">
    <source>
        <dbReference type="ARBA" id="ARBA00022801"/>
    </source>
</evidence>
<dbReference type="SMART" id="SM00849">
    <property type="entry name" value="Lactamase_B"/>
    <property type="match status" value="1"/>
</dbReference>
<protein>
    <submittedName>
        <fullName evidence="7">Glyoxylase, beta-lactamase superfamily II</fullName>
    </submittedName>
</protein>